<sequence length="23" mass="2440">MVTLGGGHSTDDAVMQRTHHSTT</sequence>
<protein>
    <submittedName>
        <fullName evidence="2">Uncharacterized protein</fullName>
    </submittedName>
</protein>
<accession>A0A0E9XWM4</accession>
<feature type="region of interest" description="Disordered" evidence="1">
    <location>
        <begin position="1"/>
        <end position="23"/>
    </location>
</feature>
<organism evidence="2">
    <name type="scientific">Anguilla anguilla</name>
    <name type="common">European freshwater eel</name>
    <name type="synonym">Muraena anguilla</name>
    <dbReference type="NCBI Taxonomy" id="7936"/>
    <lineage>
        <taxon>Eukaryota</taxon>
        <taxon>Metazoa</taxon>
        <taxon>Chordata</taxon>
        <taxon>Craniata</taxon>
        <taxon>Vertebrata</taxon>
        <taxon>Euteleostomi</taxon>
        <taxon>Actinopterygii</taxon>
        <taxon>Neopterygii</taxon>
        <taxon>Teleostei</taxon>
        <taxon>Anguilliformes</taxon>
        <taxon>Anguillidae</taxon>
        <taxon>Anguilla</taxon>
    </lineage>
</organism>
<proteinExistence type="predicted"/>
<evidence type="ECO:0000256" key="1">
    <source>
        <dbReference type="SAM" id="MobiDB-lite"/>
    </source>
</evidence>
<name>A0A0E9XWM4_ANGAN</name>
<dbReference type="AlphaFoldDB" id="A0A0E9XWM4"/>
<evidence type="ECO:0000313" key="2">
    <source>
        <dbReference type="EMBL" id="JAI06109.1"/>
    </source>
</evidence>
<reference evidence="2" key="1">
    <citation type="submission" date="2014-11" db="EMBL/GenBank/DDBJ databases">
        <authorList>
            <person name="Amaro Gonzalez C."/>
        </authorList>
    </citation>
    <scope>NUCLEOTIDE SEQUENCE</scope>
</reference>
<dbReference type="EMBL" id="GBXM01002469">
    <property type="protein sequence ID" value="JAI06109.1"/>
    <property type="molecule type" value="Transcribed_RNA"/>
</dbReference>
<reference evidence="2" key="2">
    <citation type="journal article" date="2015" name="Fish Shellfish Immunol.">
        <title>Early steps in the European eel (Anguilla anguilla)-Vibrio vulnificus interaction in the gills: Role of the RtxA13 toxin.</title>
        <authorList>
            <person name="Callol A."/>
            <person name="Pajuelo D."/>
            <person name="Ebbesson L."/>
            <person name="Teles M."/>
            <person name="MacKenzie S."/>
            <person name="Amaro C."/>
        </authorList>
    </citation>
    <scope>NUCLEOTIDE SEQUENCE</scope>
</reference>